<dbReference type="RefSeq" id="XP_062736893.1">
    <property type="nucleotide sequence ID" value="XM_062871826.1"/>
</dbReference>
<reference evidence="2 3" key="1">
    <citation type="journal article" date="2023" name="bioRxiv">
        <title>High-quality genome assemblies of four members of thePodospora anserinaspecies complex.</title>
        <authorList>
            <person name="Ament-Velasquez S.L."/>
            <person name="Vogan A.A."/>
            <person name="Wallerman O."/>
            <person name="Hartmann F."/>
            <person name="Gautier V."/>
            <person name="Silar P."/>
            <person name="Giraud T."/>
            <person name="Johannesson H."/>
        </authorList>
    </citation>
    <scope>NUCLEOTIDE SEQUENCE [LARGE SCALE GENOMIC DNA]</scope>
    <source>
        <strain evidence="2 3">CBS 112042</strain>
    </source>
</reference>
<feature type="region of interest" description="Disordered" evidence="1">
    <location>
        <begin position="115"/>
        <end position="137"/>
    </location>
</feature>
<organism evidence="2 3">
    <name type="scientific">Podospora bellae-mahoneyi</name>
    <dbReference type="NCBI Taxonomy" id="2093777"/>
    <lineage>
        <taxon>Eukaryota</taxon>
        <taxon>Fungi</taxon>
        <taxon>Dikarya</taxon>
        <taxon>Ascomycota</taxon>
        <taxon>Pezizomycotina</taxon>
        <taxon>Sordariomycetes</taxon>
        <taxon>Sordariomycetidae</taxon>
        <taxon>Sordariales</taxon>
        <taxon>Podosporaceae</taxon>
        <taxon>Podospora</taxon>
    </lineage>
</organism>
<protein>
    <submittedName>
        <fullName evidence="2">Uncharacterized protein</fullName>
    </submittedName>
</protein>
<dbReference type="EMBL" id="JAFFGZ010000001">
    <property type="protein sequence ID" value="KAK4647917.1"/>
    <property type="molecule type" value="Genomic_DNA"/>
</dbReference>
<comment type="caution">
    <text evidence="2">The sequence shown here is derived from an EMBL/GenBank/DDBJ whole genome shotgun (WGS) entry which is preliminary data.</text>
</comment>
<evidence type="ECO:0000256" key="1">
    <source>
        <dbReference type="SAM" id="MobiDB-lite"/>
    </source>
</evidence>
<gene>
    <name evidence="2" type="ORF">QC761_0005830</name>
</gene>
<evidence type="ECO:0000313" key="2">
    <source>
        <dbReference type="EMBL" id="KAK4647917.1"/>
    </source>
</evidence>
<sequence length="137" mass="15082">MEMPLVVHRHTTLTTPMPWQDFEPIGFHPDGLLRGVTSSLGSHSPTGTFPEVLSLGGSSGNGWTIRHLHTFHHLPCTHSREREGLITMSTSTCAAHRQRSYQSLFATHPSSSRLVTENQSRCVPTPPITSSRAMADL</sequence>
<dbReference type="GeneID" id="87890886"/>
<proteinExistence type="predicted"/>
<dbReference type="Proteomes" id="UP001322138">
    <property type="component" value="Unassembled WGS sequence"/>
</dbReference>
<evidence type="ECO:0000313" key="3">
    <source>
        <dbReference type="Proteomes" id="UP001322138"/>
    </source>
</evidence>
<accession>A0ABR0FY23</accession>
<keyword evidence="3" id="KW-1185">Reference proteome</keyword>
<name>A0ABR0FY23_9PEZI</name>